<feature type="domain" description="AB hydrolase-1" evidence="1">
    <location>
        <begin position="21"/>
        <end position="135"/>
    </location>
</feature>
<dbReference type="InterPro" id="IPR000073">
    <property type="entry name" value="AB_hydrolase_1"/>
</dbReference>
<dbReference type="Pfam" id="PF00561">
    <property type="entry name" value="Abhydrolase_1"/>
    <property type="match status" value="1"/>
</dbReference>
<evidence type="ECO:0000259" key="1">
    <source>
        <dbReference type="Pfam" id="PF00561"/>
    </source>
</evidence>
<name>A0A5B7TQR6_9FLAO</name>
<evidence type="ECO:0000313" key="2">
    <source>
        <dbReference type="EMBL" id="QCX36902.1"/>
    </source>
</evidence>
<dbReference type="Gene3D" id="3.40.50.1820">
    <property type="entry name" value="alpha/beta hydrolase"/>
    <property type="match status" value="1"/>
</dbReference>
<gene>
    <name evidence="2" type="ORF">FF125_00065</name>
</gene>
<keyword evidence="2" id="KW-0378">Hydrolase</keyword>
<accession>A0A5B7TQR6</accession>
<dbReference type="KEGG" id="fbe:FF125_00065"/>
<organism evidence="2 3">
    <name type="scientific">Aureibaculum algae</name>
    <dbReference type="NCBI Taxonomy" id="2584122"/>
    <lineage>
        <taxon>Bacteria</taxon>
        <taxon>Pseudomonadati</taxon>
        <taxon>Bacteroidota</taxon>
        <taxon>Flavobacteriia</taxon>
        <taxon>Flavobacteriales</taxon>
        <taxon>Flavobacteriaceae</taxon>
        <taxon>Aureibaculum</taxon>
    </lineage>
</organism>
<sequence length="260" mass="29707">MPKINLSNITLNYEDKGKGKVLLFLHGLGSSIKDWDFQVPFFSKNFRVITVDLRGHGDSVMKDNNFGVDYMVNDIKEFLDALKIDNVTFIGFSMGGAIAFQFAYSYPEKIDKMVIVNSGPDFNNMGEIGEDLLKKRTEFLKTKGLDPLAKEIAFNMFPESHQLNLRNEFEARCKKNNFDNYYQSFVTLMDWGMGNKIKDIEAETLVVASDMDYTPVAFKEEYVKNLQKASLKVIKNSRHGVVLDQPDAFNKALFTFLSHE</sequence>
<dbReference type="RefSeq" id="WP_138947863.1">
    <property type="nucleotide sequence ID" value="NZ_CP040749.1"/>
</dbReference>
<dbReference type="SUPFAM" id="SSF53474">
    <property type="entry name" value="alpha/beta-Hydrolases"/>
    <property type="match status" value="1"/>
</dbReference>
<dbReference type="Proteomes" id="UP000306229">
    <property type="component" value="Chromosome"/>
</dbReference>
<protein>
    <submittedName>
        <fullName evidence="2">Alpha/beta hydrolase</fullName>
    </submittedName>
</protein>
<dbReference type="GO" id="GO:0016020">
    <property type="term" value="C:membrane"/>
    <property type="evidence" value="ECO:0007669"/>
    <property type="project" value="TreeGrafter"/>
</dbReference>
<keyword evidence="3" id="KW-1185">Reference proteome</keyword>
<dbReference type="InterPro" id="IPR050266">
    <property type="entry name" value="AB_hydrolase_sf"/>
</dbReference>
<dbReference type="PRINTS" id="PR00111">
    <property type="entry name" value="ABHYDROLASE"/>
</dbReference>
<dbReference type="InterPro" id="IPR029058">
    <property type="entry name" value="AB_hydrolase_fold"/>
</dbReference>
<dbReference type="OrthoDB" id="9780932at2"/>
<proteinExistence type="predicted"/>
<evidence type="ECO:0000313" key="3">
    <source>
        <dbReference type="Proteomes" id="UP000306229"/>
    </source>
</evidence>
<reference evidence="2 3" key="1">
    <citation type="submission" date="2019-05" db="EMBL/GenBank/DDBJ databases">
        <title>Algicella ahnfeltiae gen. nov., sp. nov., a novel marine bacterium of the family Flavobacteriaceae isolated from a red alga.</title>
        <authorList>
            <person name="Nedashkovskaya O.I."/>
            <person name="Kukhlevskiy A.D."/>
            <person name="Kim S.-G."/>
            <person name="Zhukova N.V."/>
            <person name="Mikhailov V.V."/>
        </authorList>
    </citation>
    <scope>NUCLEOTIDE SEQUENCE [LARGE SCALE GENOMIC DNA]</scope>
    <source>
        <strain evidence="2 3">10Alg115</strain>
    </source>
</reference>
<dbReference type="PANTHER" id="PTHR43798:SF33">
    <property type="entry name" value="HYDROLASE, PUTATIVE (AFU_ORTHOLOGUE AFUA_2G14860)-RELATED"/>
    <property type="match status" value="1"/>
</dbReference>
<dbReference type="PANTHER" id="PTHR43798">
    <property type="entry name" value="MONOACYLGLYCEROL LIPASE"/>
    <property type="match status" value="1"/>
</dbReference>
<dbReference type="EMBL" id="CP040749">
    <property type="protein sequence ID" value="QCX36902.1"/>
    <property type="molecule type" value="Genomic_DNA"/>
</dbReference>
<dbReference type="GO" id="GO:0016787">
    <property type="term" value="F:hydrolase activity"/>
    <property type="evidence" value="ECO:0007669"/>
    <property type="project" value="UniProtKB-KW"/>
</dbReference>
<dbReference type="AlphaFoldDB" id="A0A5B7TQR6"/>